<dbReference type="Gene3D" id="2.120.10.30">
    <property type="entry name" value="TolB, C-terminal domain"/>
    <property type="match status" value="1"/>
</dbReference>
<evidence type="ECO:0000313" key="3">
    <source>
        <dbReference type="Proteomes" id="UP001212152"/>
    </source>
</evidence>
<dbReference type="InterPro" id="IPR011042">
    <property type="entry name" value="6-blade_b-propeller_TolB-like"/>
</dbReference>
<dbReference type="SUPFAM" id="SSF101898">
    <property type="entry name" value="NHL repeat"/>
    <property type="match status" value="1"/>
</dbReference>
<keyword evidence="1" id="KW-0812">Transmembrane</keyword>
<evidence type="ECO:0000313" key="2">
    <source>
        <dbReference type="EMBL" id="KAJ3177033.1"/>
    </source>
</evidence>
<organism evidence="2 3">
    <name type="scientific">Geranomyces variabilis</name>
    <dbReference type="NCBI Taxonomy" id="109894"/>
    <lineage>
        <taxon>Eukaryota</taxon>
        <taxon>Fungi</taxon>
        <taxon>Fungi incertae sedis</taxon>
        <taxon>Chytridiomycota</taxon>
        <taxon>Chytridiomycota incertae sedis</taxon>
        <taxon>Chytridiomycetes</taxon>
        <taxon>Spizellomycetales</taxon>
        <taxon>Powellomycetaceae</taxon>
        <taxon>Geranomyces</taxon>
    </lineage>
</organism>
<dbReference type="EMBL" id="JADGJQ010000036">
    <property type="protein sequence ID" value="KAJ3177033.1"/>
    <property type="molecule type" value="Genomic_DNA"/>
</dbReference>
<keyword evidence="1" id="KW-0472">Membrane</keyword>
<evidence type="ECO:0000256" key="1">
    <source>
        <dbReference type="SAM" id="Phobius"/>
    </source>
</evidence>
<sequence length="498" mass="54045">MTSASSVVAWTHVANGTNFKPERSLNAAPPSKAHFHFMSTSIRKRGAPLTSAPLPADEPALIAGTVCDEVPAADEIIDETPKKFPALKPGWHPERPPPELAMAGTPIDDILKKVLKWVLVLWGAAIAYVYLYASGGLGKPPFPPPLEPLDEPLYASAELEIAGRFPKAPVGVAVADDGRIFAAFDGRSGSGDKIGCFDPRTGKYAPYPSARHQHRPNTPISLLIQNNVLHVLDHGSHVLASRAHIFRFNLTSDAVMGAVDLPQWYGARLAALTAVPNEADSTQGGTPPALEVLMADSSLVLGFPSLYVTNTSMYRDSRKLLFGHHTLGFGQYTLHSNHGKPLKWGIMGQFPYRPAVSSLAVSDDGWLYYASQSDTTLHRIPLSVVLDSKASKHEKAAQIQTVATNKPISGGMVYHEGLIYIADQQTSAIRVFDPSAPHILRTVVRDSVLLSWPEQLAIKDGYLYIARSELDAAMTGHKNKWHHEGAEELPGLVVRLKL</sequence>
<proteinExistence type="predicted"/>
<comment type="caution">
    <text evidence="2">The sequence shown here is derived from an EMBL/GenBank/DDBJ whole genome shotgun (WGS) entry which is preliminary data.</text>
</comment>
<keyword evidence="3" id="KW-1185">Reference proteome</keyword>
<gene>
    <name evidence="2" type="ORF">HDU87_004749</name>
</gene>
<protein>
    <submittedName>
        <fullName evidence="2">Uncharacterized protein</fullName>
    </submittedName>
</protein>
<name>A0AAD5XRR2_9FUNG</name>
<dbReference type="Proteomes" id="UP001212152">
    <property type="component" value="Unassembled WGS sequence"/>
</dbReference>
<feature type="transmembrane region" description="Helical" evidence="1">
    <location>
        <begin position="114"/>
        <end position="133"/>
    </location>
</feature>
<dbReference type="AlphaFoldDB" id="A0AAD5XRR2"/>
<accession>A0AAD5XRR2</accession>
<reference evidence="2" key="1">
    <citation type="submission" date="2020-05" db="EMBL/GenBank/DDBJ databases">
        <title>Phylogenomic resolution of chytrid fungi.</title>
        <authorList>
            <person name="Stajich J.E."/>
            <person name="Amses K."/>
            <person name="Simmons R."/>
            <person name="Seto K."/>
            <person name="Myers J."/>
            <person name="Bonds A."/>
            <person name="Quandt C.A."/>
            <person name="Barry K."/>
            <person name="Liu P."/>
            <person name="Grigoriev I."/>
            <person name="Longcore J.E."/>
            <person name="James T.Y."/>
        </authorList>
    </citation>
    <scope>NUCLEOTIDE SEQUENCE</scope>
    <source>
        <strain evidence="2">JEL0379</strain>
    </source>
</reference>
<keyword evidence="1" id="KW-1133">Transmembrane helix</keyword>